<evidence type="ECO:0000259" key="2">
    <source>
        <dbReference type="Pfam" id="PF00849"/>
    </source>
</evidence>
<dbReference type="Pfam" id="PF00849">
    <property type="entry name" value="PseudoU_synth_2"/>
    <property type="match status" value="1"/>
</dbReference>
<name>C1MVV0_MICPC</name>
<dbReference type="eggNOG" id="KOG1919">
    <property type="taxonomic scope" value="Eukaryota"/>
</dbReference>
<reference evidence="3 4" key="1">
    <citation type="journal article" date="2009" name="Science">
        <title>Green evolution and dynamic adaptations revealed by genomes of the marine picoeukaryotes Micromonas.</title>
        <authorList>
            <person name="Worden A.Z."/>
            <person name="Lee J.H."/>
            <person name="Mock T."/>
            <person name="Rouze P."/>
            <person name="Simmons M.P."/>
            <person name="Aerts A.L."/>
            <person name="Allen A.E."/>
            <person name="Cuvelier M.L."/>
            <person name="Derelle E."/>
            <person name="Everett M.V."/>
            <person name="Foulon E."/>
            <person name="Grimwood J."/>
            <person name="Gundlach H."/>
            <person name="Henrissat B."/>
            <person name="Napoli C."/>
            <person name="McDonald S.M."/>
            <person name="Parker M.S."/>
            <person name="Rombauts S."/>
            <person name="Salamov A."/>
            <person name="Von Dassow P."/>
            <person name="Badger J.H."/>
            <person name="Coutinho P.M."/>
            <person name="Demir E."/>
            <person name="Dubchak I."/>
            <person name="Gentemann C."/>
            <person name="Eikrem W."/>
            <person name="Gready J.E."/>
            <person name="John U."/>
            <person name="Lanier W."/>
            <person name="Lindquist E.A."/>
            <person name="Lucas S."/>
            <person name="Mayer K.F."/>
            <person name="Moreau H."/>
            <person name="Not F."/>
            <person name="Otillar R."/>
            <person name="Panaud O."/>
            <person name="Pangilinan J."/>
            <person name="Paulsen I."/>
            <person name="Piegu B."/>
            <person name="Poliakov A."/>
            <person name="Robbens S."/>
            <person name="Schmutz J."/>
            <person name="Toulza E."/>
            <person name="Wyss T."/>
            <person name="Zelensky A."/>
            <person name="Zhou K."/>
            <person name="Armbrust E.V."/>
            <person name="Bhattacharya D."/>
            <person name="Goodenough U.W."/>
            <person name="Van de Peer Y."/>
            <person name="Grigoriev I.V."/>
        </authorList>
    </citation>
    <scope>NUCLEOTIDE SEQUENCE [LARGE SCALE GENOMIC DNA]</scope>
    <source>
        <strain evidence="3 4">CCMP1545</strain>
    </source>
</reference>
<dbReference type="GO" id="GO:0009982">
    <property type="term" value="F:pseudouridine synthase activity"/>
    <property type="evidence" value="ECO:0007669"/>
    <property type="project" value="InterPro"/>
</dbReference>
<dbReference type="OMA" id="GVWILAK"/>
<gene>
    <name evidence="3" type="ORF">MICPUCDRAFT_47718</name>
</gene>
<dbReference type="EMBL" id="GG663741">
    <property type="protein sequence ID" value="EEH56054.1"/>
    <property type="molecule type" value="Genomic_DNA"/>
</dbReference>
<dbReference type="Proteomes" id="UP000001876">
    <property type="component" value="Unassembled WGS sequence"/>
</dbReference>
<dbReference type="InterPro" id="IPR050188">
    <property type="entry name" value="RluA_PseudoU_synthase"/>
</dbReference>
<dbReference type="GO" id="GO:0003723">
    <property type="term" value="F:RNA binding"/>
    <property type="evidence" value="ECO:0007669"/>
    <property type="project" value="InterPro"/>
</dbReference>
<evidence type="ECO:0000313" key="4">
    <source>
        <dbReference type="Proteomes" id="UP000001876"/>
    </source>
</evidence>
<dbReference type="GO" id="GO:0001522">
    <property type="term" value="P:pseudouridine synthesis"/>
    <property type="evidence" value="ECO:0007669"/>
    <property type="project" value="InterPro"/>
</dbReference>
<dbReference type="InterPro" id="IPR006145">
    <property type="entry name" value="PsdUridine_synth_RsuA/RluA"/>
</dbReference>
<dbReference type="Gene3D" id="3.30.2350.10">
    <property type="entry name" value="Pseudouridine synthase"/>
    <property type="match status" value="1"/>
</dbReference>
<dbReference type="InterPro" id="IPR020103">
    <property type="entry name" value="PsdUridine_synth_cat_dom_sf"/>
</dbReference>
<dbReference type="AlphaFoldDB" id="C1MVV0"/>
<dbReference type="PANTHER" id="PTHR21600">
    <property type="entry name" value="MITOCHONDRIAL RNA PSEUDOURIDINE SYNTHASE"/>
    <property type="match status" value="1"/>
</dbReference>
<sequence length="539" mass="57201">MSRDGVEPLDAVPSTSYAPREYVIVNGLRYVVPYVEDVIYKVSTTREGASVLDCLVGHHAFQGQCVKGGGDRAHWQGELDARRVAIVSDVLARLPTGGDVPERWWATPASLDERVPRDSRLRVRRHVHEPCVHAEAPVVLTEDERVVIVDKPPGLPTLAGVGPGVAGENNAVAVLRRLRASASASAKRKREESDDGGGGGGGGDDDDAPLFAVNRIDKPVSGVWILAKGSRLSARARDALHKGAARGETRKTYVALVKGRVEVGGGGAGGGGFVVDAPLRKDERGLAVVGGDGAKPAATRVVPLAVVAVPSKGGGGEKEALTLAAVALEKSGRYHQIRAHLAHVGHPIVFDRDYDADADGRRDDADDDDDDHADIAADIASADPLTCPGGRAVYADDEERTLLKMTRDAYQPWCLECGLALAALTRADDARAFGGDDAARLAAAREAMTRHAEGADVDDDVADDVADDDAARRRRTKPKTRGRVALHSLEYVFAFDGKRYVARSSRLPAFATAAFERAGANDRFIETCTVDSVCDAASR</sequence>
<dbReference type="RefSeq" id="XP_003060102.1">
    <property type="nucleotide sequence ID" value="XM_003060056.1"/>
</dbReference>
<evidence type="ECO:0000256" key="1">
    <source>
        <dbReference type="SAM" id="MobiDB-lite"/>
    </source>
</evidence>
<dbReference type="KEGG" id="mpp:MICPUCDRAFT_47718"/>
<evidence type="ECO:0000313" key="3">
    <source>
        <dbReference type="EMBL" id="EEH56054.1"/>
    </source>
</evidence>
<dbReference type="OrthoDB" id="424794at2759"/>
<feature type="domain" description="Pseudouridine synthase RsuA/RluA-like" evidence="2">
    <location>
        <begin position="146"/>
        <end position="343"/>
    </location>
</feature>
<organism evidence="4">
    <name type="scientific">Micromonas pusilla (strain CCMP1545)</name>
    <name type="common">Picoplanktonic green alga</name>
    <dbReference type="NCBI Taxonomy" id="564608"/>
    <lineage>
        <taxon>Eukaryota</taxon>
        <taxon>Viridiplantae</taxon>
        <taxon>Chlorophyta</taxon>
        <taxon>Mamiellophyceae</taxon>
        <taxon>Mamiellales</taxon>
        <taxon>Mamiellaceae</taxon>
        <taxon>Micromonas</taxon>
    </lineage>
</organism>
<accession>C1MVV0</accession>
<dbReference type="GeneID" id="9685254"/>
<dbReference type="SUPFAM" id="SSF55120">
    <property type="entry name" value="Pseudouridine synthase"/>
    <property type="match status" value="1"/>
</dbReference>
<feature type="region of interest" description="Disordered" evidence="1">
    <location>
        <begin position="183"/>
        <end position="209"/>
    </location>
</feature>
<keyword evidence="4" id="KW-1185">Reference proteome</keyword>
<protein>
    <submittedName>
        <fullName evidence="3">Predicted protein</fullName>
    </submittedName>
</protein>
<proteinExistence type="predicted"/>